<accession>A0A7W9F948</accession>
<feature type="region of interest" description="Disordered" evidence="1">
    <location>
        <begin position="37"/>
        <end position="60"/>
    </location>
</feature>
<feature type="chain" id="PRO_5030544279" description="Secreted protein" evidence="2">
    <location>
        <begin position="31"/>
        <end position="116"/>
    </location>
</feature>
<keyword evidence="4" id="KW-1185">Reference proteome</keyword>
<evidence type="ECO:0000313" key="4">
    <source>
        <dbReference type="Proteomes" id="UP000527324"/>
    </source>
</evidence>
<reference evidence="3 4" key="1">
    <citation type="submission" date="2020-08" db="EMBL/GenBank/DDBJ databases">
        <title>Genomic Encyclopedia of Type Strains, Phase IV (KMG-IV): sequencing the most valuable type-strain genomes for metagenomic binning, comparative biology and taxonomic classification.</title>
        <authorList>
            <person name="Goeker M."/>
        </authorList>
    </citation>
    <scope>NUCLEOTIDE SEQUENCE [LARGE SCALE GENOMIC DNA]</scope>
    <source>
        <strain evidence="3 4">DSM 4731</strain>
    </source>
</reference>
<evidence type="ECO:0008006" key="5">
    <source>
        <dbReference type="Google" id="ProtNLM"/>
    </source>
</evidence>
<dbReference type="EMBL" id="JACHOQ010000006">
    <property type="protein sequence ID" value="MBB5740772.1"/>
    <property type="molecule type" value="Genomic_DNA"/>
</dbReference>
<proteinExistence type="predicted"/>
<dbReference type="RefSeq" id="WP_183217376.1">
    <property type="nucleotide sequence ID" value="NZ_CAJFZW010000013.1"/>
</dbReference>
<evidence type="ECO:0000256" key="1">
    <source>
        <dbReference type="SAM" id="MobiDB-lite"/>
    </source>
</evidence>
<dbReference type="AlphaFoldDB" id="A0A7W9F948"/>
<comment type="caution">
    <text evidence="3">The sequence shown here is derived from an EMBL/GenBank/DDBJ whole genome shotgun (WGS) entry which is preliminary data.</text>
</comment>
<dbReference type="Proteomes" id="UP000527324">
    <property type="component" value="Unassembled WGS sequence"/>
</dbReference>
<evidence type="ECO:0000256" key="2">
    <source>
        <dbReference type="SAM" id="SignalP"/>
    </source>
</evidence>
<organism evidence="3 4">
    <name type="scientific">Brevundimonas aurantiaca</name>
    <dbReference type="NCBI Taxonomy" id="74316"/>
    <lineage>
        <taxon>Bacteria</taxon>
        <taxon>Pseudomonadati</taxon>
        <taxon>Pseudomonadota</taxon>
        <taxon>Alphaproteobacteria</taxon>
        <taxon>Caulobacterales</taxon>
        <taxon>Caulobacteraceae</taxon>
        <taxon>Brevundimonas</taxon>
    </lineage>
</organism>
<protein>
    <recommendedName>
        <fullName evidence="5">Secreted protein</fullName>
    </recommendedName>
</protein>
<feature type="region of interest" description="Disordered" evidence="1">
    <location>
        <begin position="87"/>
        <end position="116"/>
    </location>
</feature>
<evidence type="ECO:0000313" key="3">
    <source>
        <dbReference type="EMBL" id="MBB5740772.1"/>
    </source>
</evidence>
<gene>
    <name evidence="3" type="ORF">GGQ93_002501</name>
</gene>
<keyword evidence="2" id="KW-0732">Signal</keyword>
<name>A0A7W9F948_9CAUL</name>
<sequence length="116" mass="11784">MGLKSAGRGWMTALLASVLALFVMVSAVEAATCTPESLSAHAAESVADVPSDPDDTGRTDQHAICAHGHCHHSGVTAVDIPDVSVVPAPHQETMRVPATDPLGSSAPAGLDRPPQG</sequence>
<feature type="signal peptide" evidence="2">
    <location>
        <begin position="1"/>
        <end position="30"/>
    </location>
</feature>